<reference evidence="1 4" key="2">
    <citation type="submission" date="2019-07" db="EMBL/GenBank/DDBJ databases">
        <title>Whole genome shotgun sequence of Enterococcus mundtii NBRC 100490.</title>
        <authorList>
            <person name="Hosoyama A."/>
            <person name="Uohara A."/>
            <person name="Ohji S."/>
            <person name="Ichikawa N."/>
        </authorList>
    </citation>
    <scope>NUCLEOTIDE SEQUENCE [LARGE SCALE GENOMIC DNA]</scope>
    <source>
        <strain evidence="1 4">NBRC 100490</strain>
    </source>
</reference>
<dbReference type="GeneID" id="61000795"/>
<evidence type="ECO:0000313" key="2">
    <source>
        <dbReference type="EMBL" id="OTP25160.1"/>
    </source>
</evidence>
<protein>
    <submittedName>
        <fullName evidence="2">Uncharacterized protein</fullName>
    </submittedName>
</protein>
<dbReference type="Proteomes" id="UP000321175">
    <property type="component" value="Unassembled WGS sequence"/>
</dbReference>
<accession>A0A1L8UJW9</accession>
<sequence>MNMKKVKWIFTINADGVPLFGYAGIKTGQFILGHGRKFQKEMRSVLGPEIELDFISYNTRKPETLTADLFVYTDVDEKYLDEETKKKGLSIPYKLYYLNEIEKIKESIEANV</sequence>
<comment type="caution">
    <text evidence="2">The sequence shown here is derived from an EMBL/GenBank/DDBJ whole genome shotgun (WGS) entry which is preliminary data.</text>
</comment>
<organism evidence="2 3">
    <name type="scientific">Enterococcus mundtii</name>
    <dbReference type="NCBI Taxonomy" id="53346"/>
    <lineage>
        <taxon>Bacteria</taxon>
        <taxon>Bacillati</taxon>
        <taxon>Bacillota</taxon>
        <taxon>Bacilli</taxon>
        <taxon>Lactobacillales</taxon>
        <taxon>Enterococcaceae</taxon>
        <taxon>Enterococcus</taxon>
    </lineage>
</organism>
<dbReference type="RefSeq" id="WP_071868063.1">
    <property type="nucleotide sequence ID" value="NZ_BJWA01000045.1"/>
</dbReference>
<evidence type="ECO:0000313" key="1">
    <source>
        <dbReference type="EMBL" id="GEL81910.1"/>
    </source>
</evidence>
<dbReference type="AlphaFoldDB" id="A0A1L8UJW9"/>
<dbReference type="EMBL" id="BJWA01000045">
    <property type="protein sequence ID" value="GEL81910.1"/>
    <property type="molecule type" value="Genomic_DNA"/>
</dbReference>
<proteinExistence type="predicted"/>
<reference evidence="2 3" key="1">
    <citation type="submission" date="2017-05" db="EMBL/GenBank/DDBJ databases">
        <title>The Genome Sequence of Enterococcus mundtii 6B1_DIV0119.</title>
        <authorList>
            <consortium name="The Broad Institute Genomics Platform"/>
            <consortium name="The Broad Institute Genomic Center for Infectious Diseases"/>
            <person name="Earl A."/>
            <person name="Manson A."/>
            <person name="Schwartman J."/>
            <person name="Gilmore M."/>
            <person name="Abouelleil A."/>
            <person name="Cao P."/>
            <person name="Chapman S."/>
            <person name="Cusick C."/>
            <person name="Shea T."/>
            <person name="Young S."/>
            <person name="Neafsey D."/>
            <person name="Nusbaum C."/>
            <person name="Birren B."/>
        </authorList>
    </citation>
    <scope>NUCLEOTIDE SEQUENCE [LARGE SCALE GENOMIC DNA]</scope>
    <source>
        <strain evidence="2 3">6B1_DIV0119</strain>
    </source>
</reference>
<dbReference type="Proteomes" id="UP000195024">
    <property type="component" value="Unassembled WGS sequence"/>
</dbReference>
<evidence type="ECO:0000313" key="3">
    <source>
        <dbReference type="Proteomes" id="UP000195024"/>
    </source>
</evidence>
<name>A0A1L8UJW9_ENTMU</name>
<evidence type="ECO:0000313" key="4">
    <source>
        <dbReference type="Proteomes" id="UP000321175"/>
    </source>
</evidence>
<dbReference type="EMBL" id="NGMS01000002">
    <property type="protein sequence ID" value="OTP25160.1"/>
    <property type="molecule type" value="Genomic_DNA"/>
</dbReference>
<keyword evidence="4" id="KW-1185">Reference proteome</keyword>
<gene>
    <name evidence="2" type="ORF">A5802_002313</name>
    <name evidence="1" type="ORF">EMU01_30540</name>
</gene>